<accession>A0ABT4CZW9</accession>
<comment type="caution">
    <text evidence="3">The sequence shown here is derived from an EMBL/GenBank/DDBJ whole genome shotgun (WGS) entry which is preliminary data.</text>
</comment>
<feature type="region of interest" description="Disordered" evidence="1">
    <location>
        <begin position="140"/>
        <end position="164"/>
    </location>
</feature>
<protein>
    <submittedName>
        <fullName evidence="3">Uncharacterized protein</fullName>
    </submittedName>
</protein>
<organism evidence="3 4">
    <name type="scientific">Clostridium aestuarii</name>
    <dbReference type="NCBI Taxonomy" id="338193"/>
    <lineage>
        <taxon>Bacteria</taxon>
        <taxon>Bacillati</taxon>
        <taxon>Bacillota</taxon>
        <taxon>Clostridia</taxon>
        <taxon>Eubacteriales</taxon>
        <taxon>Clostridiaceae</taxon>
        <taxon>Clostridium</taxon>
    </lineage>
</organism>
<gene>
    <name evidence="3" type="ORF">OW763_09285</name>
</gene>
<dbReference type="EMBL" id="JAPQER010000003">
    <property type="protein sequence ID" value="MCY6484532.1"/>
    <property type="molecule type" value="Genomic_DNA"/>
</dbReference>
<dbReference type="Proteomes" id="UP001078443">
    <property type="component" value="Unassembled WGS sequence"/>
</dbReference>
<evidence type="ECO:0000313" key="3">
    <source>
        <dbReference type="EMBL" id="MCY6484532.1"/>
    </source>
</evidence>
<evidence type="ECO:0000313" key="4">
    <source>
        <dbReference type="Proteomes" id="UP001078443"/>
    </source>
</evidence>
<proteinExistence type="predicted"/>
<dbReference type="RefSeq" id="WP_268040834.1">
    <property type="nucleotide sequence ID" value="NZ_JAPQER010000003.1"/>
</dbReference>
<evidence type="ECO:0000256" key="2">
    <source>
        <dbReference type="SAM" id="SignalP"/>
    </source>
</evidence>
<feature type="signal peptide" evidence="2">
    <location>
        <begin position="1"/>
        <end position="20"/>
    </location>
</feature>
<sequence>MKIKTKVLSCLAIVGCISTAAGISANAKTDAYLIKDKSNSVIYEYDSKTLIDGFLNYSETNQDSFYEDFISRVSKSGTYAYHDSTNKYVSFETVRDAFLDANEEGKTFSLMTFTESDDARAMTNLPQTIKSVKINDGEISYKDKNTGGSGEDTEEEPLRVISIE</sequence>
<keyword evidence="4" id="KW-1185">Reference proteome</keyword>
<name>A0ABT4CZW9_9CLOT</name>
<reference evidence="3" key="1">
    <citation type="submission" date="2022-12" db="EMBL/GenBank/DDBJ databases">
        <authorList>
            <person name="Wang J."/>
        </authorList>
    </citation>
    <scope>NUCLEOTIDE SEQUENCE</scope>
    <source>
        <strain evidence="3">HY-45-18</strain>
    </source>
</reference>
<keyword evidence="2" id="KW-0732">Signal</keyword>
<evidence type="ECO:0000256" key="1">
    <source>
        <dbReference type="SAM" id="MobiDB-lite"/>
    </source>
</evidence>
<feature type="chain" id="PRO_5046742871" evidence="2">
    <location>
        <begin position="21"/>
        <end position="164"/>
    </location>
</feature>